<protein>
    <submittedName>
        <fullName evidence="1">Uncharacterized protein</fullName>
    </submittedName>
</protein>
<accession>A0A5B7K3J5</accession>
<name>A0A5B7K3J5_PORTR</name>
<comment type="caution">
    <text evidence="1">The sequence shown here is derived from an EMBL/GenBank/DDBJ whole genome shotgun (WGS) entry which is preliminary data.</text>
</comment>
<keyword evidence="2" id="KW-1185">Reference proteome</keyword>
<dbReference type="Proteomes" id="UP000324222">
    <property type="component" value="Unassembled WGS sequence"/>
</dbReference>
<evidence type="ECO:0000313" key="1">
    <source>
        <dbReference type="EMBL" id="MPD04892.1"/>
    </source>
</evidence>
<dbReference type="EMBL" id="VSRR010143325">
    <property type="protein sequence ID" value="MPD04892.1"/>
    <property type="molecule type" value="Genomic_DNA"/>
</dbReference>
<evidence type="ECO:0000313" key="2">
    <source>
        <dbReference type="Proteomes" id="UP000324222"/>
    </source>
</evidence>
<dbReference type="AlphaFoldDB" id="A0A5B7K3J5"/>
<reference evidence="1 2" key="1">
    <citation type="submission" date="2019-05" db="EMBL/GenBank/DDBJ databases">
        <title>Another draft genome of Portunus trituberculatus and its Hox gene families provides insights of decapod evolution.</title>
        <authorList>
            <person name="Jeong J.-H."/>
            <person name="Song I."/>
            <person name="Kim S."/>
            <person name="Choi T."/>
            <person name="Kim D."/>
            <person name="Ryu S."/>
            <person name="Kim W."/>
        </authorList>
    </citation>
    <scope>NUCLEOTIDE SEQUENCE [LARGE SCALE GENOMIC DNA]</scope>
    <source>
        <tissue evidence="1">Muscle</tissue>
    </source>
</reference>
<sequence>MTLHKENTEILTPLIFPNLVSLDGFRSQGRSSVPYLSYFIFMTVRSDSSAHYETLHQEGKVGRMKA</sequence>
<gene>
    <name evidence="1" type="ORF">E2C01_100603</name>
</gene>
<proteinExistence type="predicted"/>
<organism evidence="1 2">
    <name type="scientific">Portunus trituberculatus</name>
    <name type="common">Swimming crab</name>
    <name type="synonym">Neptunus trituberculatus</name>
    <dbReference type="NCBI Taxonomy" id="210409"/>
    <lineage>
        <taxon>Eukaryota</taxon>
        <taxon>Metazoa</taxon>
        <taxon>Ecdysozoa</taxon>
        <taxon>Arthropoda</taxon>
        <taxon>Crustacea</taxon>
        <taxon>Multicrustacea</taxon>
        <taxon>Malacostraca</taxon>
        <taxon>Eumalacostraca</taxon>
        <taxon>Eucarida</taxon>
        <taxon>Decapoda</taxon>
        <taxon>Pleocyemata</taxon>
        <taxon>Brachyura</taxon>
        <taxon>Eubrachyura</taxon>
        <taxon>Portunoidea</taxon>
        <taxon>Portunidae</taxon>
        <taxon>Portuninae</taxon>
        <taxon>Portunus</taxon>
    </lineage>
</organism>